<accession>A0A498LL72</accession>
<evidence type="ECO:0000259" key="3">
    <source>
        <dbReference type="Pfam" id="PF05018"/>
    </source>
</evidence>
<dbReference type="EMBL" id="QBIY01013293">
    <property type="protein sequence ID" value="RXN09158.1"/>
    <property type="molecule type" value="Genomic_DNA"/>
</dbReference>
<feature type="domain" description="ILEI/PANDER" evidence="4">
    <location>
        <begin position="549"/>
        <end position="636"/>
    </location>
</feature>
<dbReference type="Pfam" id="PF15711">
    <property type="entry name" value="ILEI"/>
    <property type="match status" value="1"/>
</dbReference>
<dbReference type="Pfam" id="PF05018">
    <property type="entry name" value="CFA20_dom"/>
    <property type="match status" value="1"/>
</dbReference>
<dbReference type="InterPro" id="IPR039475">
    <property type="entry name" value="ILEI_FAM3C"/>
</dbReference>
<gene>
    <name evidence="5" type="ORF">ROHU_011300</name>
</gene>
<evidence type="ECO:0000259" key="4">
    <source>
        <dbReference type="Pfam" id="PF15711"/>
    </source>
</evidence>
<reference evidence="5 6" key="1">
    <citation type="submission" date="2018-03" db="EMBL/GenBank/DDBJ databases">
        <title>Draft genome sequence of Rohu Carp (Labeo rohita).</title>
        <authorList>
            <person name="Das P."/>
            <person name="Kushwaha B."/>
            <person name="Joshi C.G."/>
            <person name="Kumar D."/>
            <person name="Nagpure N.S."/>
            <person name="Sahoo L."/>
            <person name="Das S.P."/>
            <person name="Bit A."/>
            <person name="Patnaik S."/>
            <person name="Meher P.K."/>
            <person name="Jayasankar P."/>
            <person name="Koringa P.G."/>
            <person name="Patel N.V."/>
            <person name="Hinsu A.T."/>
            <person name="Kumar R."/>
            <person name="Pandey M."/>
            <person name="Agarwal S."/>
            <person name="Srivastava S."/>
            <person name="Singh M."/>
            <person name="Iquebal M.A."/>
            <person name="Jaiswal S."/>
            <person name="Angadi U.B."/>
            <person name="Kumar N."/>
            <person name="Raza M."/>
            <person name="Shah T.M."/>
            <person name="Rai A."/>
            <person name="Jena J.K."/>
        </authorList>
    </citation>
    <scope>NUCLEOTIDE SEQUENCE [LARGE SCALE GENOMIC DNA]</scope>
    <source>
        <strain evidence="5">DASCIFA01</strain>
        <tissue evidence="5">Testis</tissue>
    </source>
</reference>
<dbReference type="PROSITE" id="PS52031">
    <property type="entry name" value="GG_LECTIN"/>
    <property type="match status" value="1"/>
</dbReference>
<dbReference type="CDD" id="cd13940">
    <property type="entry name" value="ILEI_FAM3C"/>
    <property type="match status" value="1"/>
</dbReference>
<organism evidence="5 6">
    <name type="scientific">Labeo rohita</name>
    <name type="common">Indian major carp</name>
    <name type="synonym">Cyprinus rohita</name>
    <dbReference type="NCBI Taxonomy" id="84645"/>
    <lineage>
        <taxon>Eukaryota</taxon>
        <taxon>Metazoa</taxon>
        <taxon>Chordata</taxon>
        <taxon>Craniata</taxon>
        <taxon>Vertebrata</taxon>
        <taxon>Euteleostomi</taxon>
        <taxon>Actinopterygii</taxon>
        <taxon>Neopterygii</taxon>
        <taxon>Teleostei</taxon>
        <taxon>Ostariophysi</taxon>
        <taxon>Cypriniformes</taxon>
        <taxon>Cyprinidae</taxon>
        <taxon>Labeoninae</taxon>
        <taxon>Labeonini</taxon>
        <taxon>Labeo</taxon>
    </lineage>
</organism>
<dbReference type="STRING" id="84645.A0A498LL72"/>
<evidence type="ECO:0000313" key="5">
    <source>
        <dbReference type="EMBL" id="RXN09158.1"/>
    </source>
</evidence>
<dbReference type="InterPro" id="IPR039477">
    <property type="entry name" value="ILEI/PANDER_dom"/>
</dbReference>
<feature type="domain" description="CFA20" evidence="3">
    <location>
        <begin position="7"/>
        <end position="144"/>
    </location>
</feature>
<keyword evidence="1 2" id="KW-0430">Lectin</keyword>
<evidence type="ECO:0000256" key="2">
    <source>
        <dbReference type="PROSITE-ProRule" id="PRU01375"/>
    </source>
</evidence>
<sequence>MFRNDFQVFDKEMKGFVYILEGSSQTHKMQLPKDSKMTLGLIQKFLILQVNVPLGKDFSTEFLVTDEEHLKKRLYLSTVHKELSATPLHARIPLTCLKRDTWCNLCIDLDSLTAEIFRGTRFLSLDGIIISACCKVRRIFTMKNEPADCMDGGLEISNGPKEEIPRNCQFPSEVQHVVQLVNMKTLGQIGPANSDADKEGGKISLNPEGPELQGKIALFSLQTLGSDLPVEDKLTDPILRDCASSADTSRSAFKPPCAASPPKCVLTTDDADLCDTETEFSLCDEEYEEEVFTFSSCPHSARRNQASSNPVEDLTFGLKGHKLVTDGERKDARLEDDFVGSESEEVSVDERVQPLGSSRCDLRRSQDEEDEEDELRMLAILKREQEEGDGDMGGPGLSASQPVDQGQHYQTEMNPLLHSNPREWMDVLSPPIVHPNQQMADGKGDHGKVSPRGRVYVLTTVLIILIWYFSINWSKLQEAAKWSHEVSDFVTDCDNPGLFKSHFGCCPYKHCPVNHFPFHLHSGAANMVAAKICFNNTIIMGGINNNAGQGLNIVLANGETGAILRNKYFNLESKGPKELLAYLKTLKPGIIVLLASYIDPTPKLTDEIRNIFTALGSTMVKSLKPRDSWVFAGAYGRKEASPFEKLIRYDMRSNAYEDWPEMAEVIGCFPRISETE</sequence>
<name>A0A498LL72_LABRO</name>
<proteinExistence type="predicted"/>
<dbReference type="GO" id="GO:0030246">
    <property type="term" value="F:carbohydrate binding"/>
    <property type="evidence" value="ECO:0007669"/>
    <property type="project" value="UniProtKB-UniRule"/>
</dbReference>
<dbReference type="InterPro" id="IPR040441">
    <property type="entry name" value="CFA20/CFAP20DC"/>
</dbReference>
<comment type="caution">
    <text evidence="5">The sequence shown here is derived from an EMBL/GenBank/DDBJ whole genome shotgun (WGS) entry which is preliminary data.</text>
</comment>
<keyword evidence="6" id="KW-1185">Reference proteome</keyword>
<dbReference type="Proteomes" id="UP000290572">
    <property type="component" value="Unassembled WGS sequence"/>
</dbReference>
<dbReference type="PANTHER" id="PTHR12458">
    <property type="entry name" value="ORF PROTEIN"/>
    <property type="match status" value="1"/>
</dbReference>
<dbReference type="AlphaFoldDB" id="A0A498LL72"/>
<dbReference type="InterPro" id="IPR007714">
    <property type="entry name" value="CFA20_dom"/>
</dbReference>
<evidence type="ECO:0000256" key="1">
    <source>
        <dbReference type="ARBA" id="ARBA00022734"/>
    </source>
</evidence>
<evidence type="ECO:0000313" key="6">
    <source>
        <dbReference type="Proteomes" id="UP000290572"/>
    </source>
</evidence>
<protein>
    <submittedName>
        <fullName evidence="5">FAM3D-like isoform X1</fullName>
    </submittedName>
</protein>